<reference evidence="2" key="2">
    <citation type="submission" date="2023-01" db="EMBL/GenBank/DDBJ databases">
        <authorList>
            <person name="Sun Q."/>
            <person name="Evtushenko L."/>
        </authorList>
    </citation>
    <scope>NUCLEOTIDE SEQUENCE</scope>
    <source>
        <strain evidence="2">VKM Ac-2007</strain>
    </source>
</reference>
<name>A0A9W6I4G2_9ACTN</name>
<feature type="region of interest" description="Disordered" evidence="1">
    <location>
        <begin position="139"/>
        <end position="161"/>
    </location>
</feature>
<reference evidence="2" key="1">
    <citation type="journal article" date="2014" name="Int. J. Syst. Evol. Microbiol.">
        <title>Complete genome sequence of Corynebacterium casei LMG S-19264T (=DSM 44701T), isolated from a smear-ripened cheese.</title>
        <authorList>
            <consortium name="US DOE Joint Genome Institute (JGI-PGF)"/>
            <person name="Walter F."/>
            <person name="Albersmeier A."/>
            <person name="Kalinowski J."/>
            <person name="Ruckert C."/>
        </authorList>
    </citation>
    <scope>NUCLEOTIDE SEQUENCE</scope>
    <source>
        <strain evidence="2">VKM Ac-2007</strain>
    </source>
</reference>
<gene>
    <name evidence="2" type="ORF">GCM10017600_53050</name>
</gene>
<protein>
    <submittedName>
        <fullName evidence="2">Uncharacterized protein</fullName>
    </submittedName>
</protein>
<comment type="caution">
    <text evidence="2">The sequence shown here is derived from an EMBL/GenBank/DDBJ whole genome shotgun (WGS) entry which is preliminary data.</text>
</comment>
<accession>A0A9W6I4G2</accession>
<proteinExistence type="predicted"/>
<dbReference type="RefSeq" id="WP_271220248.1">
    <property type="nucleotide sequence ID" value="NZ_BAAAVD010000084.1"/>
</dbReference>
<dbReference type="AlphaFoldDB" id="A0A9W6I4G2"/>
<keyword evidence="3" id="KW-1185">Reference proteome</keyword>
<evidence type="ECO:0000313" key="3">
    <source>
        <dbReference type="Proteomes" id="UP001143474"/>
    </source>
</evidence>
<organism evidence="2 3">
    <name type="scientific">Streptosporangium carneum</name>
    <dbReference type="NCBI Taxonomy" id="47481"/>
    <lineage>
        <taxon>Bacteria</taxon>
        <taxon>Bacillati</taxon>
        <taxon>Actinomycetota</taxon>
        <taxon>Actinomycetes</taxon>
        <taxon>Streptosporangiales</taxon>
        <taxon>Streptosporangiaceae</taxon>
        <taxon>Streptosporangium</taxon>
    </lineage>
</organism>
<sequence>MNEPSLGRALDHAFSLDRALDSAFDHALLLARDRARRRAFDHPLDRALDRALDLTRVRTLDRARDLARDLTLDLDLTSVSDRAVDHALNRARLLARALDRDLTRDLAADHACELDRDLGVARVLVHSLTLDLVALAAGRAQGDPPAPEDPREEPERPAVAPSARRLVGLTVRILPAAHRERYAEELGAELWDLAAVRATRVMQVLYAAQQLSRVWRLRCELRAPGRRGTVETLHRWMCWMLASQARTWTPLSALTVMAFFDVAVRQGWGSALLAAPTVWLLYEGIEWLRKRWGVRVAGREHPEDSG</sequence>
<dbReference type="EMBL" id="BSEV01000013">
    <property type="protein sequence ID" value="GLK11897.1"/>
    <property type="molecule type" value="Genomic_DNA"/>
</dbReference>
<evidence type="ECO:0000256" key="1">
    <source>
        <dbReference type="SAM" id="MobiDB-lite"/>
    </source>
</evidence>
<dbReference type="Proteomes" id="UP001143474">
    <property type="component" value="Unassembled WGS sequence"/>
</dbReference>
<evidence type="ECO:0000313" key="2">
    <source>
        <dbReference type="EMBL" id="GLK11897.1"/>
    </source>
</evidence>